<evidence type="ECO:0000313" key="11">
    <source>
        <dbReference type="Proteomes" id="UP000067626"/>
    </source>
</evidence>
<dbReference type="InterPro" id="IPR051167">
    <property type="entry name" value="Prolyl_oligopep/macrocyclase"/>
</dbReference>
<accession>A0A0K1EHF9</accession>
<dbReference type="GO" id="GO:0006508">
    <property type="term" value="P:proteolysis"/>
    <property type="evidence" value="ECO:0007669"/>
    <property type="project" value="UniProtKB-KW"/>
</dbReference>
<protein>
    <recommendedName>
        <fullName evidence="2">prolyl oligopeptidase</fullName>
        <ecNumber evidence="2">3.4.21.26</ecNumber>
    </recommendedName>
</protein>
<evidence type="ECO:0000256" key="6">
    <source>
        <dbReference type="SAM" id="MobiDB-lite"/>
    </source>
</evidence>
<dbReference type="SUPFAM" id="SSF50993">
    <property type="entry name" value="Peptidase/esterase 'gauge' domain"/>
    <property type="match status" value="1"/>
</dbReference>
<evidence type="ECO:0000256" key="7">
    <source>
        <dbReference type="SAM" id="SignalP"/>
    </source>
</evidence>
<keyword evidence="5" id="KW-0720">Serine protease</keyword>
<reference evidence="10 11" key="1">
    <citation type="submission" date="2015-07" db="EMBL/GenBank/DDBJ databases">
        <title>Genome analysis of myxobacterium Chondromyces crocatus Cm c5 reveals a high potential for natural compound synthesis and the genetic basis for the loss of fruiting body formation.</title>
        <authorList>
            <person name="Zaburannyi N."/>
            <person name="Bunk B."/>
            <person name="Maier J."/>
            <person name="Overmann J."/>
            <person name="Mueller R."/>
        </authorList>
    </citation>
    <scope>NUCLEOTIDE SEQUENCE [LARGE SCALE GENOMIC DNA]</scope>
    <source>
        <strain evidence="10 11">Cm c5</strain>
    </source>
</reference>
<dbReference type="PRINTS" id="PR00862">
    <property type="entry name" value="PROLIGOPTASE"/>
</dbReference>
<feature type="region of interest" description="Disordered" evidence="6">
    <location>
        <begin position="25"/>
        <end position="56"/>
    </location>
</feature>
<evidence type="ECO:0000313" key="10">
    <source>
        <dbReference type="EMBL" id="AKT40102.1"/>
    </source>
</evidence>
<gene>
    <name evidence="10" type="ORF">CMC5_042550</name>
</gene>
<keyword evidence="4" id="KW-0378">Hydrolase</keyword>
<evidence type="ECO:0000256" key="2">
    <source>
        <dbReference type="ARBA" id="ARBA00011897"/>
    </source>
</evidence>
<dbReference type="Pfam" id="PF00326">
    <property type="entry name" value="Peptidase_S9"/>
    <property type="match status" value="1"/>
</dbReference>
<dbReference type="PROSITE" id="PS51257">
    <property type="entry name" value="PROKAR_LIPOPROTEIN"/>
    <property type="match status" value="1"/>
</dbReference>
<keyword evidence="3" id="KW-0645">Protease</keyword>
<dbReference type="STRING" id="52.CMC5_042550"/>
<dbReference type="KEGG" id="ccro:CMC5_042550"/>
<dbReference type="GO" id="GO:0005829">
    <property type="term" value="C:cytosol"/>
    <property type="evidence" value="ECO:0007669"/>
    <property type="project" value="TreeGrafter"/>
</dbReference>
<dbReference type="Gene3D" id="2.130.10.120">
    <property type="entry name" value="Prolyl oligopeptidase, N-terminal domain"/>
    <property type="match status" value="1"/>
</dbReference>
<dbReference type="EMBL" id="CP012159">
    <property type="protein sequence ID" value="AKT40102.1"/>
    <property type="molecule type" value="Genomic_DNA"/>
</dbReference>
<dbReference type="PANTHER" id="PTHR42881:SF2">
    <property type="entry name" value="PROLYL ENDOPEPTIDASE"/>
    <property type="match status" value="1"/>
</dbReference>
<dbReference type="Pfam" id="PF02897">
    <property type="entry name" value="Peptidase_S9_N"/>
    <property type="match status" value="1"/>
</dbReference>
<dbReference type="InterPro" id="IPR002470">
    <property type="entry name" value="Peptidase_S9A"/>
</dbReference>
<feature type="chain" id="PRO_5005459456" description="prolyl oligopeptidase" evidence="7">
    <location>
        <begin position="20"/>
        <end position="734"/>
    </location>
</feature>
<evidence type="ECO:0000259" key="8">
    <source>
        <dbReference type="Pfam" id="PF00326"/>
    </source>
</evidence>
<dbReference type="OrthoDB" id="9801421at2"/>
<dbReference type="Proteomes" id="UP000067626">
    <property type="component" value="Chromosome"/>
</dbReference>
<evidence type="ECO:0000259" key="9">
    <source>
        <dbReference type="Pfam" id="PF02897"/>
    </source>
</evidence>
<feature type="domain" description="Peptidase S9 prolyl oligopeptidase catalytic" evidence="8">
    <location>
        <begin position="524"/>
        <end position="728"/>
    </location>
</feature>
<feature type="compositionally biased region" description="Low complexity" evidence="6">
    <location>
        <begin position="26"/>
        <end position="40"/>
    </location>
</feature>
<dbReference type="GO" id="GO:0070012">
    <property type="term" value="F:oligopeptidase activity"/>
    <property type="evidence" value="ECO:0007669"/>
    <property type="project" value="TreeGrafter"/>
</dbReference>
<comment type="catalytic activity">
    <reaction evidence="1">
        <text>Hydrolysis of Pro-|-Xaa &gt;&gt; Ala-|-Xaa in oligopeptides.</text>
        <dbReference type="EC" id="3.4.21.26"/>
    </reaction>
</comment>
<name>A0A0K1EHF9_CHOCO</name>
<dbReference type="EC" id="3.4.21.26" evidence="2"/>
<dbReference type="PANTHER" id="PTHR42881">
    <property type="entry name" value="PROLYL ENDOPEPTIDASE"/>
    <property type="match status" value="1"/>
</dbReference>
<organism evidence="10 11">
    <name type="scientific">Chondromyces crocatus</name>
    <dbReference type="NCBI Taxonomy" id="52"/>
    <lineage>
        <taxon>Bacteria</taxon>
        <taxon>Pseudomonadati</taxon>
        <taxon>Myxococcota</taxon>
        <taxon>Polyangia</taxon>
        <taxon>Polyangiales</taxon>
        <taxon>Polyangiaceae</taxon>
        <taxon>Chondromyces</taxon>
    </lineage>
</organism>
<evidence type="ECO:0000256" key="4">
    <source>
        <dbReference type="ARBA" id="ARBA00022801"/>
    </source>
</evidence>
<dbReference type="InterPro" id="IPR023302">
    <property type="entry name" value="Pept_S9A_N"/>
</dbReference>
<dbReference type="GO" id="GO:0004252">
    <property type="term" value="F:serine-type endopeptidase activity"/>
    <property type="evidence" value="ECO:0007669"/>
    <property type="project" value="UniProtKB-EC"/>
</dbReference>
<dbReference type="RefSeq" id="WP_082362666.1">
    <property type="nucleotide sequence ID" value="NZ_CP012159.1"/>
</dbReference>
<evidence type="ECO:0000256" key="1">
    <source>
        <dbReference type="ARBA" id="ARBA00001070"/>
    </source>
</evidence>
<evidence type="ECO:0000256" key="5">
    <source>
        <dbReference type="ARBA" id="ARBA00022825"/>
    </source>
</evidence>
<keyword evidence="7" id="KW-0732">Signal</keyword>
<feature type="domain" description="Peptidase S9A N-terminal" evidence="9">
    <location>
        <begin position="57"/>
        <end position="454"/>
    </location>
</feature>
<evidence type="ECO:0000256" key="3">
    <source>
        <dbReference type="ARBA" id="ARBA00022670"/>
    </source>
</evidence>
<sequence length="734" mass="79716">MHRSSLPTLPALLASLLVACGGDQSPAATAPTTPAAAPAPIADNARASRYPETPMRPVTTEYHGVRVVDPYQWLESPKDPEVDRWIEEQNRRTRTYFDALPARKAVRDRVATMLNAVSNAWYGVKYKGGRLFATKFQPPKQQPFLVTLKSPNDLASERILVDPNELDPKARTTIDWFVPSPDGKKVAVSLSQGGTENGTVHVYDADTGKETGDVVTYANSGTAGGGLSWASDGKGFFYTRHPHPGERPDSDLGFFQQVYFHKLGTPEAQDAYAIGKEFPRIAETRLSASDNGRFVLASVQNGDGGEFWQYLRDARGTWKRLADLPDKIVDSAFGPDGKLYLVSRKDAPRGKVIRIDPAKPDLGKAEVLVPESEVTIKDIVPTRSRLYVVDLAGGPSQVRVFDLKGKQTGDVPILPVSAVHQLESIAGDDVLFSNTSYVEPSAFYLYQARDNKVTKTALASTAPVSFADTEVVRETCTSKDGTKVPINILRKKGMKLDGRGPALLTAYGGYGISLQPGMRPVTRLFLDQGGTYAVANLRGGGEFGEAWHLAGNLTNKQNVFDDFYACSKYLVESGYTRPERLAIIGGSNGGLLMGAALTQHPEMYRAVVSYVGIYDMLRVELSPNGAFNVTEFGSVKDPAQFKALFAYSPLHNVKDGVKYPSVLFPTGAEDPRVEPWHSRKMAARLQAASTGGPVLLRADVGGHGADTPLDAQIEQLADVYSFIFHELGLDAAGE</sequence>
<dbReference type="Gene3D" id="3.40.50.1820">
    <property type="entry name" value="alpha/beta hydrolase"/>
    <property type="match status" value="1"/>
</dbReference>
<dbReference type="AlphaFoldDB" id="A0A0K1EHF9"/>
<feature type="signal peptide" evidence="7">
    <location>
        <begin position="1"/>
        <end position="19"/>
    </location>
</feature>
<proteinExistence type="predicted"/>
<dbReference type="InterPro" id="IPR029058">
    <property type="entry name" value="AB_hydrolase_fold"/>
</dbReference>
<keyword evidence="11" id="KW-1185">Reference proteome</keyword>
<dbReference type="SUPFAM" id="SSF53474">
    <property type="entry name" value="alpha/beta-Hydrolases"/>
    <property type="match status" value="1"/>
</dbReference>
<dbReference type="InterPro" id="IPR001375">
    <property type="entry name" value="Peptidase_S9_cat"/>
</dbReference>